<dbReference type="GO" id="GO:0005829">
    <property type="term" value="C:cytosol"/>
    <property type="evidence" value="ECO:0007669"/>
    <property type="project" value="TreeGrafter"/>
</dbReference>
<dbReference type="InterPro" id="IPR006175">
    <property type="entry name" value="YjgF/YER057c/UK114"/>
</dbReference>
<dbReference type="InterPro" id="IPR035959">
    <property type="entry name" value="RutC-like_sf"/>
</dbReference>
<dbReference type="AlphaFoldDB" id="A0A563VZN6"/>
<dbReference type="OrthoDB" id="9799840at2"/>
<dbReference type="CDD" id="cd00448">
    <property type="entry name" value="YjgF_YER057c_UK114_family"/>
    <property type="match status" value="1"/>
</dbReference>
<reference evidence="1 2" key="1">
    <citation type="submission" date="2019-01" db="EMBL/GenBank/DDBJ databases">
        <authorList>
            <person name="Brito A."/>
        </authorList>
    </citation>
    <scope>NUCLEOTIDE SEQUENCE [LARGE SCALE GENOMIC DNA]</scope>
    <source>
        <strain evidence="1">1</strain>
    </source>
</reference>
<proteinExistence type="predicted"/>
<dbReference type="GO" id="GO:0019239">
    <property type="term" value="F:deaminase activity"/>
    <property type="evidence" value="ECO:0007669"/>
    <property type="project" value="TreeGrafter"/>
</dbReference>
<evidence type="ECO:0000313" key="1">
    <source>
        <dbReference type="EMBL" id="VEP16855.1"/>
    </source>
</evidence>
<keyword evidence="2" id="KW-1185">Reference proteome</keyword>
<name>A0A563VZN6_9CYAN</name>
<dbReference type="Proteomes" id="UP000320055">
    <property type="component" value="Unassembled WGS sequence"/>
</dbReference>
<dbReference type="Pfam" id="PF01042">
    <property type="entry name" value="Ribonuc_L-PSP"/>
    <property type="match status" value="1"/>
</dbReference>
<accession>A0A563VZN6</accession>
<dbReference type="SUPFAM" id="SSF55298">
    <property type="entry name" value="YjgF-like"/>
    <property type="match status" value="1"/>
</dbReference>
<dbReference type="PANTHER" id="PTHR11803">
    <property type="entry name" value="2-IMINOBUTANOATE/2-IMINOPROPANOATE DEAMINASE RIDA"/>
    <property type="match status" value="1"/>
</dbReference>
<sequence length="127" mass="13996">MTITPINSDQAPLTSGNYSQATLLEGYKRLLFISGQIPETVDGFTPSDFKSQCELAWENIKAQLHAADMTISNLVKITTFLSSRDYGTENSEVRQRVLGSHAPSLTVIITGIYDESWLLEIEAIAAE</sequence>
<organism evidence="1 2">
    <name type="scientific">Hyella patelloides LEGE 07179</name>
    <dbReference type="NCBI Taxonomy" id="945734"/>
    <lineage>
        <taxon>Bacteria</taxon>
        <taxon>Bacillati</taxon>
        <taxon>Cyanobacteriota</taxon>
        <taxon>Cyanophyceae</taxon>
        <taxon>Pleurocapsales</taxon>
        <taxon>Hyellaceae</taxon>
        <taxon>Hyella</taxon>
    </lineage>
</organism>
<dbReference type="PANTHER" id="PTHR11803:SF44">
    <property type="entry name" value="RUTC FAMILY PROTEIN YJGH"/>
    <property type="match status" value="1"/>
</dbReference>
<dbReference type="EMBL" id="CAACVJ010000446">
    <property type="protein sequence ID" value="VEP16855.1"/>
    <property type="molecule type" value="Genomic_DNA"/>
</dbReference>
<evidence type="ECO:0000313" key="2">
    <source>
        <dbReference type="Proteomes" id="UP000320055"/>
    </source>
</evidence>
<dbReference type="Gene3D" id="3.30.1330.40">
    <property type="entry name" value="RutC-like"/>
    <property type="match status" value="1"/>
</dbReference>
<dbReference type="RefSeq" id="WP_144866543.1">
    <property type="nucleotide sequence ID" value="NZ_LR213810.1"/>
</dbReference>
<gene>
    <name evidence="1" type="ORF">H1P_500007</name>
</gene>
<protein>
    <submittedName>
        <fullName evidence="1">Putative translation initiation inhibitor, yjgF family</fullName>
    </submittedName>
</protein>